<evidence type="ECO:0000256" key="18">
    <source>
        <dbReference type="ARBA" id="ARBA00049504"/>
    </source>
</evidence>
<evidence type="ECO:0000256" key="9">
    <source>
        <dbReference type="ARBA" id="ARBA00022679"/>
    </source>
</evidence>
<evidence type="ECO:0000256" key="19">
    <source>
        <dbReference type="HAMAP-Rule" id="MF_00719"/>
    </source>
</evidence>
<dbReference type="RefSeq" id="WP_197549456.1">
    <property type="nucleotide sequence ID" value="NZ_CP063164.1"/>
</dbReference>
<dbReference type="HAMAP" id="MF_00719">
    <property type="entry name" value="CobS"/>
    <property type="match status" value="1"/>
</dbReference>
<dbReference type="Proteomes" id="UP000595074">
    <property type="component" value="Chromosome"/>
</dbReference>
<reference evidence="20 21" key="1">
    <citation type="submission" date="2020-10" db="EMBL/GenBank/DDBJ databases">
        <title>The genome of sulfurovum sp.</title>
        <authorList>
            <person name="Xie S."/>
            <person name="Shao Z."/>
            <person name="Jiang L."/>
        </authorList>
    </citation>
    <scope>NUCLEOTIDE SEQUENCE [LARGE SCALE GENOMIC DNA]</scope>
    <source>
        <strain evidence="20 21">ST-419</strain>
    </source>
</reference>
<evidence type="ECO:0000256" key="4">
    <source>
        <dbReference type="ARBA" id="ARBA00010561"/>
    </source>
</evidence>
<dbReference type="KEGG" id="sinu:IMZ28_03975"/>
<keyword evidence="12 19" id="KW-1133">Transmembrane helix</keyword>
<name>A0A7M1S5K6_9BACT</name>
<dbReference type="GO" id="GO:0009236">
    <property type="term" value="P:cobalamin biosynthetic process"/>
    <property type="evidence" value="ECO:0007669"/>
    <property type="project" value="UniProtKB-UniRule"/>
</dbReference>
<keyword evidence="11 19" id="KW-0460">Magnesium</keyword>
<evidence type="ECO:0000256" key="16">
    <source>
        <dbReference type="ARBA" id="ARBA00032853"/>
    </source>
</evidence>
<evidence type="ECO:0000256" key="13">
    <source>
        <dbReference type="ARBA" id="ARBA00023136"/>
    </source>
</evidence>
<gene>
    <name evidence="19" type="primary">cobS</name>
    <name evidence="20" type="ORF">IMZ28_03975</name>
</gene>
<dbReference type="GO" id="GO:0008818">
    <property type="term" value="F:cobalamin 5'-phosphate synthase activity"/>
    <property type="evidence" value="ECO:0007669"/>
    <property type="project" value="UniProtKB-UniRule"/>
</dbReference>
<evidence type="ECO:0000256" key="12">
    <source>
        <dbReference type="ARBA" id="ARBA00022989"/>
    </source>
</evidence>
<keyword evidence="13 19" id="KW-0472">Membrane</keyword>
<evidence type="ECO:0000256" key="3">
    <source>
        <dbReference type="ARBA" id="ARBA00004663"/>
    </source>
</evidence>
<evidence type="ECO:0000256" key="6">
    <source>
        <dbReference type="ARBA" id="ARBA00015850"/>
    </source>
</evidence>
<dbReference type="AlphaFoldDB" id="A0A7M1S5K6"/>
<evidence type="ECO:0000313" key="20">
    <source>
        <dbReference type="EMBL" id="QOR62638.1"/>
    </source>
</evidence>
<keyword evidence="8 19" id="KW-0169">Cobalamin biosynthesis</keyword>
<dbReference type="Pfam" id="PF02654">
    <property type="entry name" value="CobS"/>
    <property type="match status" value="1"/>
</dbReference>
<evidence type="ECO:0000256" key="5">
    <source>
        <dbReference type="ARBA" id="ARBA00013200"/>
    </source>
</evidence>
<accession>A0A7M1S5K6</accession>
<protein>
    <recommendedName>
        <fullName evidence="6 19">Adenosylcobinamide-GDP ribazoletransferase</fullName>
        <ecNumber evidence="5 19">2.7.8.26</ecNumber>
    </recommendedName>
    <alternativeName>
        <fullName evidence="16 19">Cobalamin synthase</fullName>
    </alternativeName>
    <alternativeName>
        <fullName evidence="15 19">Cobalamin-5'-phosphate synthase</fullName>
    </alternativeName>
</protein>
<proteinExistence type="inferred from homology"/>
<sequence>MRNLYLGLKFAFSYFSILPVRFKSSDDLASKEVLGAMLLFFPLVGIVLGLLTVGLFHLLETLGWYGTVLSAAAYMVFYGFIHTEAVIDVADALYASHSGKDAYEVIKDPAAGAMGVLWGITVVLLKGSGTVFLLMHHLFAEFIAILTVSRMALLVLFYTQRFRSSFLTQLKHALTSAYLWSALILFTLAGLLTAGMHFIVLLFMGLLLSYLTAAAIKRKLGFINGDVIGTTLESTETVLFAAGALLWL</sequence>
<evidence type="ECO:0000256" key="17">
    <source>
        <dbReference type="ARBA" id="ARBA00048623"/>
    </source>
</evidence>
<evidence type="ECO:0000256" key="15">
    <source>
        <dbReference type="ARBA" id="ARBA00032605"/>
    </source>
</evidence>
<evidence type="ECO:0000256" key="7">
    <source>
        <dbReference type="ARBA" id="ARBA00022475"/>
    </source>
</evidence>
<evidence type="ECO:0000256" key="8">
    <source>
        <dbReference type="ARBA" id="ARBA00022573"/>
    </source>
</evidence>
<feature type="transmembrane region" description="Helical" evidence="19">
    <location>
        <begin position="110"/>
        <end position="132"/>
    </location>
</feature>
<keyword evidence="10 19" id="KW-0812">Transmembrane</keyword>
<keyword evidence="7 19" id="KW-1003">Cell membrane</keyword>
<comment type="similarity">
    <text evidence="4 19">Belongs to the CobS family.</text>
</comment>
<comment type="cofactor">
    <cofactor evidence="1 19">
        <name>Mg(2+)</name>
        <dbReference type="ChEBI" id="CHEBI:18420"/>
    </cofactor>
</comment>
<feature type="transmembrane region" description="Helical" evidence="19">
    <location>
        <begin position="138"/>
        <end position="158"/>
    </location>
</feature>
<feature type="transmembrane region" description="Helical" evidence="19">
    <location>
        <begin position="62"/>
        <end position="81"/>
    </location>
</feature>
<dbReference type="PANTHER" id="PTHR34148">
    <property type="entry name" value="ADENOSYLCOBINAMIDE-GDP RIBAZOLETRANSFERASE"/>
    <property type="match status" value="1"/>
</dbReference>
<keyword evidence="9 19" id="KW-0808">Transferase</keyword>
<dbReference type="GO" id="GO:0005886">
    <property type="term" value="C:plasma membrane"/>
    <property type="evidence" value="ECO:0007669"/>
    <property type="project" value="UniProtKB-SubCell"/>
</dbReference>
<evidence type="ECO:0000313" key="21">
    <source>
        <dbReference type="Proteomes" id="UP000595074"/>
    </source>
</evidence>
<dbReference type="InterPro" id="IPR003805">
    <property type="entry name" value="CobS"/>
</dbReference>
<evidence type="ECO:0000256" key="10">
    <source>
        <dbReference type="ARBA" id="ARBA00022692"/>
    </source>
</evidence>
<evidence type="ECO:0000256" key="11">
    <source>
        <dbReference type="ARBA" id="ARBA00022842"/>
    </source>
</evidence>
<comment type="catalytic activity">
    <reaction evidence="17 19">
        <text>alpha-ribazole + adenosylcob(III)inamide-GDP = adenosylcob(III)alamin + GMP + H(+)</text>
        <dbReference type="Rhea" id="RHEA:16049"/>
        <dbReference type="ChEBI" id="CHEBI:10329"/>
        <dbReference type="ChEBI" id="CHEBI:15378"/>
        <dbReference type="ChEBI" id="CHEBI:18408"/>
        <dbReference type="ChEBI" id="CHEBI:58115"/>
        <dbReference type="ChEBI" id="CHEBI:60487"/>
        <dbReference type="EC" id="2.7.8.26"/>
    </reaction>
</comment>
<feature type="transmembrane region" description="Helical" evidence="19">
    <location>
        <begin position="198"/>
        <end position="216"/>
    </location>
</feature>
<comment type="catalytic activity">
    <reaction evidence="18 19">
        <text>alpha-ribazole 5'-phosphate + adenosylcob(III)inamide-GDP = adenosylcob(III)alamin 5'-phosphate + GMP + H(+)</text>
        <dbReference type="Rhea" id="RHEA:23560"/>
        <dbReference type="ChEBI" id="CHEBI:15378"/>
        <dbReference type="ChEBI" id="CHEBI:57918"/>
        <dbReference type="ChEBI" id="CHEBI:58115"/>
        <dbReference type="ChEBI" id="CHEBI:60487"/>
        <dbReference type="ChEBI" id="CHEBI:60493"/>
        <dbReference type="EC" id="2.7.8.26"/>
    </reaction>
</comment>
<comment type="subcellular location">
    <subcellularLocation>
        <location evidence="2 19">Cell membrane</location>
        <topology evidence="2 19">Multi-pass membrane protein</topology>
    </subcellularLocation>
</comment>
<dbReference type="EC" id="2.7.8.26" evidence="5 19"/>
<evidence type="ECO:0000256" key="1">
    <source>
        <dbReference type="ARBA" id="ARBA00001946"/>
    </source>
</evidence>
<feature type="transmembrane region" description="Helical" evidence="19">
    <location>
        <begin position="34"/>
        <end position="56"/>
    </location>
</feature>
<dbReference type="PANTHER" id="PTHR34148:SF1">
    <property type="entry name" value="ADENOSYLCOBINAMIDE-GDP RIBAZOLETRANSFERASE"/>
    <property type="match status" value="1"/>
</dbReference>
<dbReference type="GO" id="GO:0051073">
    <property type="term" value="F:adenosylcobinamide-GDP ribazoletransferase activity"/>
    <property type="evidence" value="ECO:0007669"/>
    <property type="project" value="UniProtKB-UniRule"/>
</dbReference>
<dbReference type="UniPathway" id="UPA00148">
    <property type="reaction ID" value="UER00238"/>
</dbReference>
<dbReference type="EMBL" id="CP063164">
    <property type="protein sequence ID" value="QOR62638.1"/>
    <property type="molecule type" value="Genomic_DNA"/>
</dbReference>
<keyword evidence="21" id="KW-1185">Reference proteome</keyword>
<evidence type="ECO:0000256" key="2">
    <source>
        <dbReference type="ARBA" id="ARBA00004651"/>
    </source>
</evidence>
<evidence type="ECO:0000256" key="14">
    <source>
        <dbReference type="ARBA" id="ARBA00025228"/>
    </source>
</evidence>
<comment type="function">
    <text evidence="14 19">Joins adenosylcobinamide-GDP and alpha-ribazole to generate adenosylcobalamin (Ado-cobalamin). Also synthesizes adenosylcobalamin 5'-phosphate from adenosylcobinamide-GDP and alpha-ribazole 5'-phosphate.</text>
</comment>
<comment type="pathway">
    <text evidence="3 19">Cofactor biosynthesis; adenosylcobalamin biosynthesis; adenosylcobalamin from cob(II)yrinate a,c-diamide: step 7/7.</text>
</comment>
<organism evidence="20 21">
    <name type="scientific">Sulfurovum indicum</name>
    <dbReference type="NCBI Taxonomy" id="2779528"/>
    <lineage>
        <taxon>Bacteria</taxon>
        <taxon>Pseudomonadati</taxon>
        <taxon>Campylobacterota</taxon>
        <taxon>Epsilonproteobacteria</taxon>
        <taxon>Campylobacterales</taxon>
        <taxon>Sulfurovaceae</taxon>
        <taxon>Sulfurovum</taxon>
    </lineage>
</organism>